<name>W4RVV0_9XANT</name>
<dbReference type="AlphaFoldDB" id="W4RVV0"/>
<evidence type="ECO:0000313" key="2">
    <source>
        <dbReference type="EMBL" id="GAE48535.1"/>
    </source>
</evidence>
<dbReference type="EMBL" id="BAVB01000012">
    <property type="protein sequence ID" value="GAE48535.1"/>
    <property type="molecule type" value="Genomic_DNA"/>
</dbReference>
<gene>
    <name evidence="1" type="ORF">XPU_0050</name>
    <name evidence="2" type="ORF">XPU_0067</name>
</gene>
<dbReference type="EMBL" id="BAVB01000011">
    <property type="protein sequence ID" value="GAE48518.1"/>
    <property type="molecule type" value="Genomic_DNA"/>
</dbReference>
<evidence type="ECO:0000313" key="3">
    <source>
        <dbReference type="Proteomes" id="UP000019143"/>
    </source>
</evidence>
<sequence length="67" mass="7237">MIVLRSRLGVCLLGDLRMTRAIGILPQYDQAVVVDARAALSFVDGRGCRIVAPQASGMRAILHGRKC</sequence>
<comment type="caution">
    <text evidence="2">The sequence shown here is derived from an EMBL/GenBank/DDBJ whole genome shotgun (WGS) entry which is preliminary data.</text>
</comment>
<organism evidence="2 3">
    <name type="scientific">Xanthomonas arboricola pv. pruni str. MAFF 311562</name>
    <dbReference type="NCBI Taxonomy" id="1414836"/>
    <lineage>
        <taxon>Bacteria</taxon>
        <taxon>Pseudomonadati</taxon>
        <taxon>Pseudomonadota</taxon>
        <taxon>Gammaproteobacteria</taxon>
        <taxon>Lysobacterales</taxon>
        <taxon>Lysobacteraceae</taxon>
        <taxon>Xanthomonas</taxon>
    </lineage>
</organism>
<evidence type="ECO:0000313" key="1">
    <source>
        <dbReference type="EMBL" id="GAE48518.1"/>
    </source>
</evidence>
<protein>
    <submittedName>
        <fullName evidence="2">Uncharacterized protein</fullName>
    </submittedName>
</protein>
<reference evidence="2 3" key="1">
    <citation type="submission" date="2014-01" db="EMBL/GenBank/DDBJ databases">
        <title>Genome sequence and analysis of Xanthomonas arboricola pv. pruni.</title>
        <authorList>
            <person name="Fujikawa T."/>
            <person name="Nakazono-Nagaoka E."/>
        </authorList>
    </citation>
    <scope>NUCLEOTIDE SEQUENCE [LARGE SCALE GENOMIC DNA]</scope>
    <source>
        <strain evidence="3">MAFF 311562</strain>
        <strain evidence="2">MAFF311562</strain>
    </source>
</reference>
<dbReference type="Proteomes" id="UP000019143">
    <property type="component" value="Unassembled WGS sequence"/>
</dbReference>
<proteinExistence type="predicted"/>
<accession>W4RVV0</accession>